<dbReference type="Proteomes" id="UP000813462">
    <property type="component" value="Unassembled WGS sequence"/>
</dbReference>
<proteinExistence type="predicted"/>
<evidence type="ECO:0000256" key="1">
    <source>
        <dbReference type="SAM" id="MobiDB-lite"/>
    </source>
</evidence>
<evidence type="ECO:0000313" key="2">
    <source>
        <dbReference type="EMBL" id="KAH7511606.1"/>
    </source>
</evidence>
<geneLocation type="mitochondrion" evidence="2"/>
<dbReference type="AlphaFoldDB" id="A0A978UA76"/>
<protein>
    <submittedName>
        <fullName evidence="2">Uncharacterized protein</fullName>
    </submittedName>
</protein>
<feature type="region of interest" description="Disordered" evidence="1">
    <location>
        <begin position="1"/>
        <end position="33"/>
    </location>
</feature>
<gene>
    <name evidence="2" type="ORF">FEM48_ZijujMtG0002900</name>
</gene>
<accession>A0A978UA76</accession>
<keyword evidence="2" id="KW-0496">Mitochondrion</keyword>
<comment type="caution">
    <text evidence="2">The sequence shown here is derived from an EMBL/GenBank/DDBJ whole genome shotgun (WGS) entry which is preliminary data.</text>
</comment>
<dbReference type="EMBL" id="JAEACU010000014">
    <property type="protein sequence ID" value="KAH7511606.1"/>
    <property type="molecule type" value="Genomic_DNA"/>
</dbReference>
<name>A0A978UA76_ZIZJJ</name>
<organism evidence="2 3">
    <name type="scientific">Ziziphus jujuba var. spinosa</name>
    <dbReference type="NCBI Taxonomy" id="714518"/>
    <lineage>
        <taxon>Eukaryota</taxon>
        <taxon>Viridiplantae</taxon>
        <taxon>Streptophyta</taxon>
        <taxon>Embryophyta</taxon>
        <taxon>Tracheophyta</taxon>
        <taxon>Spermatophyta</taxon>
        <taxon>Magnoliopsida</taxon>
        <taxon>eudicotyledons</taxon>
        <taxon>Gunneridae</taxon>
        <taxon>Pentapetalae</taxon>
        <taxon>rosids</taxon>
        <taxon>fabids</taxon>
        <taxon>Rosales</taxon>
        <taxon>Rhamnaceae</taxon>
        <taxon>Paliureae</taxon>
        <taxon>Ziziphus</taxon>
    </lineage>
</organism>
<sequence length="359" mass="39369">MANAPAQSHLEDRDLFWKGTPTRSSPSSHLRRKGQYQQELDCLADRLARSIRYRISVSAIGDSIGEEGADTARILKTKKLACLSERLLSSAVATARERAELEKVEVAEHLASIHPKAKGRLCTLSQSDGERPKYQLTNNRNAAIPLIKEWSKGRPSLSSNPSVTLKAGFKRLQEDNEISDFPESLSIHPLFALGWLSPEAVPEIPPTTGCPSPLKRKRTGAQRFGIVANDIFNQEIPGSREESSFTSRLKEASDSRGYLSTYRDVDPVAALGGLITVGAFHSVLRSLTFPRASPHREARRSLARASVSARASLIHLLLGLGTFPSAGAYSSLEWMDPLNIQLDTDARAFPTYLARGITN</sequence>
<evidence type="ECO:0000313" key="3">
    <source>
        <dbReference type="Proteomes" id="UP000813462"/>
    </source>
</evidence>
<reference evidence="2" key="1">
    <citation type="journal article" date="2021" name="Front. Plant Sci.">
        <title>Chromosome-Scale Genome Assembly for Chinese Sour Jujube and Insights Into Its Genome Evolution and Domestication Signature.</title>
        <authorList>
            <person name="Shen L.-Y."/>
            <person name="Luo H."/>
            <person name="Wang X.-L."/>
            <person name="Wang X.-M."/>
            <person name="Qiu X.-J."/>
            <person name="Liu H."/>
            <person name="Zhou S.-S."/>
            <person name="Jia K.-H."/>
            <person name="Nie S."/>
            <person name="Bao Y.-T."/>
            <person name="Zhang R.-G."/>
            <person name="Yun Q.-Z."/>
            <person name="Chai Y.-H."/>
            <person name="Lu J.-Y."/>
            <person name="Li Y."/>
            <person name="Zhao S.-W."/>
            <person name="Mao J.-F."/>
            <person name="Jia S.-G."/>
            <person name="Mao Y.-M."/>
        </authorList>
    </citation>
    <scope>NUCLEOTIDE SEQUENCE</scope>
    <source>
        <strain evidence="2">AT0</strain>
        <tissue evidence="2">Leaf</tissue>
    </source>
</reference>